<reference evidence="9 10" key="1">
    <citation type="submission" date="2020-06" db="EMBL/GenBank/DDBJ databases">
        <title>WGS assembly of Ceratodon purpureus strain R40.</title>
        <authorList>
            <person name="Carey S.B."/>
            <person name="Jenkins J."/>
            <person name="Shu S."/>
            <person name="Lovell J.T."/>
            <person name="Sreedasyam A."/>
            <person name="Maumus F."/>
            <person name="Tiley G.P."/>
            <person name="Fernandez-Pozo N."/>
            <person name="Barry K."/>
            <person name="Chen C."/>
            <person name="Wang M."/>
            <person name="Lipzen A."/>
            <person name="Daum C."/>
            <person name="Saski C.A."/>
            <person name="Payton A.C."/>
            <person name="Mcbreen J.C."/>
            <person name="Conrad R.E."/>
            <person name="Kollar L.M."/>
            <person name="Olsson S."/>
            <person name="Huttunen S."/>
            <person name="Landis J.B."/>
            <person name="Wickett N.J."/>
            <person name="Johnson M.G."/>
            <person name="Rensing S.A."/>
            <person name="Grimwood J."/>
            <person name="Schmutz J."/>
            <person name="Mcdaniel S.F."/>
        </authorList>
    </citation>
    <scope>NUCLEOTIDE SEQUENCE [LARGE SCALE GENOMIC DNA]</scope>
    <source>
        <strain evidence="9 10">R40</strain>
    </source>
</reference>
<keyword evidence="1" id="KW-0723">Serine/threonine-protein kinase</keyword>
<evidence type="ECO:0000256" key="2">
    <source>
        <dbReference type="ARBA" id="ARBA00022679"/>
    </source>
</evidence>
<dbReference type="InterPro" id="IPR000719">
    <property type="entry name" value="Prot_kinase_dom"/>
</dbReference>
<evidence type="ECO:0000256" key="3">
    <source>
        <dbReference type="ARBA" id="ARBA00022741"/>
    </source>
</evidence>
<dbReference type="InterPro" id="IPR000225">
    <property type="entry name" value="Armadillo"/>
</dbReference>
<organism evidence="9 10">
    <name type="scientific">Ceratodon purpureus</name>
    <name type="common">Fire moss</name>
    <name type="synonym">Dicranum purpureum</name>
    <dbReference type="NCBI Taxonomy" id="3225"/>
    <lineage>
        <taxon>Eukaryota</taxon>
        <taxon>Viridiplantae</taxon>
        <taxon>Streptophyta</taxon>
        <taxon>Embryophyta</taxon>
        <taxon>Bryophyta</taxon>
        <taxon>Bryophytina</taxon>
        <taxon>Bryopsida</taxon>
        <taxon>Dicranidae</taxon>
        <taxon>Pseudoditrichales</taxon>
        <taxon>Ditrichaceae</taxon>
        <taxon>Ceratodon</taxon>
    </lineage>
</organism>
<dbReference type="GO" id="GO:0004674">
    <property type="term" value="F:protein serine/threonine kinase activity"/>
    <property type="evidence" value="ECO:0007669"/>
    <property type="project" value="UniProtKB-KW"/>
</dbReference>
<evidence type="ECO:0000256" key="1">
    <source>
        <dbReference type="ARBA" id="ARBA00022527"/>
    </source>
</evidence>
<evidence type="ECO:0000256" key="7">
    <source>
        <dbReference type="SAM" id="Coils"/>
    </source>
</evidence>
<feature type="domain" description="Protein kinase" evidence="8">
    <location>
        <begin position="227"/>
        <end position="510"/>
    </location>
</feature>
<dbReference type="Pfam" id="PF07714">
    <property type="entry name" value="PK_Tyr_Ser-Thr"/>
    <property type="match status" value="1"/>
</dbReference>
<proteinExistence type="predicted"/>
<feature type="coiled-coil region" evidence="7">
    <location>
        <begin position="699"/>
        <end position="726"/>
    </location>
</feature>
<dbReference type="InterPro" id="IPR017441">
    <property type="entry name" value="Protein_kinase_ATP_BS"/>
</dbReference>
<dbReference type="PROSITE" id="PS00108">
    <property type="entry name" value="PROTEIN_KINASE_ST"/>
    <property type="match status" value="1"/>
</dbReference>
<dbReference type="SUPFAM" id="SSF56112">
    <property type="entry name" value="Protein kinase-like (PK-like)"/>
    <property type="match status" value="2"/>
</dbReference>
<dbReference type="Pfam" id="PF25055">
    <property type="entry name" value="DUF7792"/>
    <property type="match status" value="1"/>
</dbReference>
<dbReference type="SUPFAM" id="SSF48371">
    <property type="entry name" value="ARM repeat"/>
    <property type="match status" value="1"/>
</dbReference>
<dbReference type="InterPro" id="IPR001245">
    <property type="entry name" value="Ser-Thr/Tyr_kinase_cat_dom"/>
</dbReference>
<gene>
    <name evidence="9" type="ORF">KC19_11G048900</name>
</gene>
<dbReference type="PROSITE" id="PS50011">
    <property type="entry name" value="PROTEIN_KINASE_DOM"/>
    <property type="match status" value="1"/>
</dbReference>
<evidence type="ECO:0000313" key="10">
    <source>
        <dbReference type="Proteomes" id="UP000822688"/>
    </source>
</evidence>
<dbReference type="PROSITE" id="PS00107">
    <property type="entry name" value="PROTEIN_KINASE_ATP"/>
    <property type="match status" value="1"/>
</dbReference>
<comment type="caution">
    <text evidence="9">The sequence shown here is derived from an EMBL/GenBank/DDBJ whole genome shotgun (WGS) entry which is preliminary data.</text>
</comment>
<evidence type="ECO:0000256" key="5">
    <source>
        <dbReference type="ARBA" id="ARBA00022840"/>
    </source>
</evidence>
<dbReference type="Gene3D" id="3.30.200.20">
    <property type="entry name" value="Phosphorylase Kinase, domain 1"/>
    <property type="match status" value="1"/>
</dbReference>
<dbReference type="AlphaFoldDB" id="A0A8T0GEX3"/>
<dbReference type="Gene3D" id="1.10.510.10">
    <property type="entry name" value="Transferase(Phosphotransferase) domain 1"/>
    <property type="match status" value="1"/>
</dbReference>
<evidence type="ECO:0000313" key="9">
    <source>
        <dbReference type="EMBL" id="KAG0556378.1"/>
    </source>
</evidence>
<sequence length="1239" mass="138777">MCADYVVPAPVETPQTYFKLTSKCLKQVDRMVSKFNLGQCQYLVDKLRNAIQSAESFSEVMNTWYSTLASDEDIMVTLEPFQEISKMLLSFGTEVESFIQGCSKDAWIQSAIEQGNMSEHISSLGFNLQLFTTVLSTRKKFATLPSLTVAQVANMREDEAKIVKKIAALDEMRLIEDVNDMIQSSKLGSDRLKLATFLLEKLRSQSEHPRPASDRSDPHPGSLFENLEELKILGKGAFGTVHKARWLGVEVAKKVVHREGMSHLFREEVAILHKLCHPNIVSLLGCTMTDVRKSYMIMELMDGDLHSLMEERMEQGGVSPFTIPGTLDIILQVAEGMLFLHENRIVHRDLKSHNILYKCVKTGHVNVMCLHVKLADFGLSKTKEKSVTYSDQTWNQGTPRWMAPELIKIRNDNGEMFEGVEDLKYPFKSDVYSFAMVCCEILTGCVPFSTLISPSEVKKKVLDGNRPQLPDTFPNKLKKLIEECWSSKPSARPGFDHICAELRHMKYSYLLTSAWSKVPRCFSFKDIVGMTNNFNNENLLSSWSGSSTFKTTTYKGVVVDTGENVAVQRVLDAGNTSMGFDLSKMDMEVLPRLHHHNSVRFIGFSCERHERILVFEDMANSMMLHEYETDSNRKGERSYKNLSILVTCRAPALVWEASIEAYLTHYLDLNFLDLLAFPLQVVKLWRKSMEEVDPSRQECLDLNNRVEELTELLQKLLARASKLTNNAGGLYVERPTRRIMLEVVKVLENAVRLVRMHKRNALKLMKVETSNFCKVNSRLTSSIGDATWLLNISSWGTERLTEFNELPPIASTDPVLGQVWKQVSIVNVGTAEEKAVGAENLGNLAKDNERNVKVIIEEGGVAPLLRLLKEGTTSYQQEAAATVIELLARDKERVRQLRDEGARNVITHILGSHSTSMTKVKLQVARVTAKFVSLDEDARRELRSEGAIRLLVSLLMDQTKSEVKEPELDELKVEAAHLLWKIAAGNVNTCKLITDTCELQCFANLMEHSRGELKYYSVMIVMEIAAAAKSDSEFGYSTFTTNSHSAKAVVEMLLAEIKSEKGEPRLQVPCCKAIGSLARSLPAPAELAIRALTSALANQDQNVAKEAASALSKFVSDENYLHLVHSMNIIAEGAVGHLVLLALNFGHSESQLSALGLLCYLSLNVPDSEALARGNVVQVFKSIIHAKQLSRFFAKNKTARLLITDAITRLEGCQFCSNKQQGFPAHRLSLKASSSKNIV</sequence>
<evidence type="ECO:0000256" key="6">
    <source>
        <dbReference type="PROSITE-ProRule" id="PRU10141"/>
    </source>
</evidence>
<keyword evidence="5 6" id="KW-0067">ATP-binding</keyword>
<protein>
    <recommendedName>
        <fullName evidence="8">Protein kinase domain-containing protein</fullName>
    </recommendedName>
</protein>
<keyword evidence="2" id="KW-0808">Transferase</keyword>
<name>A0A8T0GEX3_CERPU</name>
<dbReference type="Proteomes" id="UP000822688">
    <property type="component" value="Chromosome 11"/>
</dbReference>
<dbReference type="SMART" id="SM00185">
    <property type="entry name" value="ARM"/>
    <property type="match status" value="3"/>
</dbReference>
<keyword evidence="3 6" id="KW-0547">Nucleotide-binding</keyword>
<dbReference type="CDD" id="cd13999">
    <property type="entry name" value="STKc_MAP3K-like"/>
    <property type="match status" value="1"/>
</dbReference>
<dbReference type="GO" id="GO:0005524">
    <property type="term" value="F:ATP binding"/>
    <property type="evidence" value="ECO:0007669"/>
    <property type="project" value="UniProtKB-UniRule"/>
</dbReference>
<evidence type="ECO:0000256" key="4">
    <source>
        <dbReference type="ARBA" id="ARBA00022777"/>
    </source>
</evidence>
<dbReference type="InterPro" id="IPR011989">
    <property type="entry name" value="ARM-like"/>
</dbReference>
<dbReference type="InterPro" id="IPR008271">
    <property type="entry name" value="Ser/Thr_kinase_AS"/>
</dbReference>
<dbReference type="PANTHER" id="PTHR46168">
    <property type="entry name" value="ARMADILLO REPEAT ONLY 4"/>
    <property type="match status" value="1"/>
</dbReference>
<keyword evidence="4" id="KW-0418">Kinase</keyword>
<dbReference type="SMART" id="SM00220">
    <property type="entry name" value="S_TKc"/>
    <property type="match status" value="1"/>
</dbReference>
<dbReference type="PANTHER" id="PTHR46168:SF1">
    <property type="entry name" value="ARMADILLO REPEAT ONLY 4"/>
    <property type="match status" value="1"/>
</dbReference>
<dbReference type="InterPro" id="IPR016024">
    <property type="entry name" value="ARM-type_fold"/>
</dbReference>
<dbReference type="EMBL" id="CM026432">
    <property type="protein sequence ID" value="KAG0556378.1"/>
    <property type="molecule type" value="Genomic_DNA"/>
</dbReference>
<evidence type="ECO:0000259" key="8">
    <source>
        <dbReference type="PROSITE" id="PS50011"/>
    </source>
</evidence>
<keyword evidence="7" id="KW-0175">Coiled coil</keyword>
<feature type="binding site" evidence="6">
    <location>
        <position position="254"/>
    </location>
    <ligand>
        <name>ATP</name>
        <dbReference type="ChEBI" id="CHEBI:30616"/>
    </ligand>
</feature>
<dbReference type="Pfam" id="PF00514">
    <property type="entry name" value="Arm"/>
    <property type="match status" value="1"/>
</dbReference>
<dbReference type="InterPro" id="IPR011009">
    <property type="entry name" value="Kinase-like_dom_sf"/>
</dbReference>
<keyword evidence="10" id="KW-1185">Reference proteome</keyword>
<dbReference type="InterPro" id="IPR056694">
    <property type="entry name" value="DUF7792"/>
</dbReference>
<accession>A0A8T0GEX3</accession>
<dbReference type="Gene3D" id="1.25.10.10">
    <property type="entry name" value="Leucine-rich Repeat Variant"/>
    <property type="match status" value="2"/>
</dbReference>